<keyword evidence="2" id="KW-0489">Methyltransferase</keyword>
<dbReference type="Proteomes" id="UP001595947">
    <property type="component" value="Unassembled WGS sequence"/>
</dbReference>
<dbReference type="InterPro" id="IPR029063">
    <property type="entry name" value="SAM-dependent_MTases_sf"/>
</dbReference>
<accession>A0ABV9YGC7</accession>
<keyword evidence="3" id="KW-1185">Reference proteome</keyword>
<dbReference type="GO" id="GO:0008168">
    <property type="term" value="F:methyltransferase activity"/>
    <property type="evidence" value="ECO:0007669"/>
    <property type="project" value="UniProtKB-KW"/>
</dbReference>
<evidence type="ECO:0000259" key="1">
    <source>
        <dbReference type="Pfam" id="PF08241"/>
    </source>
</evidence>
<evidence type="ECO:0000313" key="2">
    <source>
        <dbReference type="EMBL" id="MFC5061384.1"/>
    </source>
</evidence>
<dbReference type="CDD" id="cd02440">
    <property type="entry name" value="AdoMet_MTases"/>
    <property type="match status" value="1"/>
</dbReference>
<keyword evidence="2" id="KW-0808">Transferase</keyword>
<name>A0ABV9YGC7_9PSEU</name>
<organism evidence="2 3">
    <name type="scientific">Actinomycetospora atypica</name>
    <dbReference type="NCBI Taxonomy" id="1290095"/>
    <lineage>
        <taxon>Bacteria</taxon>
        <taxon>Bacillati</taxon>
        <taxon>Actinomycetota</taxon>
        <taxon>Actinomycetes</taxon>
        <taxon>Pseudonocardiales</taxon>
        <taxon>Pseudonocardiaceae</taxon>
        <taxon>Actinomycetospora</taxon>
    </lineage>
</organism>
<dbReference type="InterPro" id="IPR050508">
    <property type="entry name" value="Methyltransf_Superfamily"/>
</dbReference>
<dbReference type="Gene3D" id="3.40.50.150">
    <property type="entry name" value="Vaccinia Virus protein VP39"/>
    <property type="match status" value="1"/>
</dbReference>
<dbReference type="PANTHER" id="PTHR42912">
    <property type="entry name" value="METHYLTRANSFERASE"/>
    <property type="match status" value="1"/>
</dbReference>
<sequence length="263" mass="28407">MEDTLPLTGERTIPGIAHENYWFRRHEAVYLALLDDCRHALVLEAGVGEGYGAAMLAEVADRVVGLELETEAASHAVRRYGLAVARADLQALPLPDASVDVVVNLQVVEHLWDQPGFLRECARVLRPGGRLHCSTPNRLTFSPGNGPDDRPLNPFHTRELAAADLHALVTDAGLEVTTMRGLHHGAALRDRDARHGGSLVDAQVALALSGEPWPAALSADVAAVAVEEFDLRTEDVDASLDLVVSAVRPGPERERASPTARRR</sequence>
<dbReference type="SUPFAM" id="SSF53335">
    <property type="entry name" value="S-adenosyl-L-methionine-dependent methyltransferases"/>
    <property type="match status" value="1"/>
</dbReference>
<proteinExistence type="predicted"/>
<protein>
    <submittedName>
        <fullName evidence="2">Methyltransferase domain-containing protein</fullName>
    </submittedName>
</protein>
<dbReference type="RefSeq" id="WP_378034730.1">
    <property type="nucleotide sequence ID" value="NZ_JBHSIV010000003.1"/>
</dbReference>
<dbReference type="Pfam" id="PF08241">
    <property type="entry name" value="Methyltransf_11"/>
    <property type="match status" value="1"/>
</dbReference>
<dbReference type="EMBL" id="JBHSIV010000003">
    <property type="protein sequence ID" value="MFC5061384.1"/>
    <property type="molecule type" value="Genomic_DNA"/>
</dbReference>
<dbReference type="GO" id="GO:0032259">
    <property type="term" value="P:methylation"/>
    <property type="evidence" value="ECO:0007669"/>
    <property type="project" value="UniProtKB-KW"/>
</dbReference>
<feature type="domain" description="Methyltransferase type 11" evidence="1">
    <location>
        <begin position="43"/>
        <end position="132"/>
    </location>
</feature>
<gene>
    <name evidence="2" type="ORF">ACFPBZ_04135</name>
</gene>
<dbReference type="InterPro" id="IPR013216">
    <property type="entry name" value="Methyltransf_11"/>
</dbReference>
<reference evidence="3" key="1">
    <citation type="journal article" date="2019" name="Int. J. Syst. Evol. Microbiol.">
        <title>The Global Catalogue of Microorganisms (GCM) 10K type strain sequencing project: providing services to taxonomists for standard genome sequencing and annotation.</title>
        <authorList>
            <consortium name="The Broad Institute Genomics Platform"/>
            <consortium name="The Broad Institute Genome Sequencing Center for Infectious Disease"/>
            <person name="Wu L."/>
            <person name="Ma J."/>
        </authorList>
    </citation>
    <scope>NUCLEOTIDE SEQUENCE [LARGE SCALE GENOMIC DNA]</scope>
    <source>
        <strain evidence="3">CGMCC 4.7093</strain>
    </source>
</reference>
<comment type="caution">
    <text evidence="2">The sequence shown here is derived from an EMBL/GenBank/DDBJ whole genome shotgun (WGS) entry which is preliminary data.</text>
</comment>
<evidence type="ECO:0000313" key="3">
    <source>
        <dbReference type="Proteomes" id="UP001595947"/>
    </source>
</evidence>